<evidence type="ECO:0000313" key="3">
    <source>
        <dbReference type="Proteomes" id="UP000178776"/>
    </source>
</evidence>
<gene>
    <name evidence="2" type="ORF">BKX93_14210</name>
</gene>
<feature type="domain" description="PTS EIIA type-2" evidence="1">
    <location>
        <begin position="6"/>
        <end position="149"/>
    </location>
</feature>
<dbReference type="EMBL" id="CP017707">
    <property type="protein sequence ID" value="AOZ51029.1"/>
    <property type="molecule type" value="Genomic_DNA"/>
</dbReference>
<sequence>MQTLADICRGSDILLDVDISDKRQLFEYAARQLGQRHALNAPALQAALQQREETGSTALGHGLALPHARIAGLADVRALFISLKRGLDFDALDGEPVRSLLVLLLPRDTRAPHLQLLAEIARVFGERPFRSELAACRLPGQVDSLFQRWSDPEPSNDPHFMLDSNRYFLDAEASLRPDYSVRRKVTARF</sequence>
<evidence type="ECO:0000313" key="2">
    <source>
        <dbReference type="EMBL" id="AOZ51029.1"/>
    </source>
</evidence>
<dbReference type="SUPFAM" id="SSF55804">
    <property type="entry name" value="Phoshotransferase/anion transport protein"/>
    <property type="match status" value="1"/>
</dbReference>
<name>A0A1D9LIE3_9NEIS</name>
<accession>A0A1D9LIE3</accession>
<dbReference type="InterPro" id="IPR002178">
    <property type="entry name" value="PTS_EIIA_type-2_dom"/>
</dbReference>
<organism evidence="2 3">
    <name type="scientific">Chromobacterium vaccinii</name>
    <dbReference type="NCBI Taxonomy" id="1108595"/>
    <lineage>
        <taxon>Bacteria</taxon>
        <taxon>Pseudomonadati</taxon>
        <taxon>Pseudomonadota</taxon>
        <taxon>Betaproteobacteria</taxon>
        <taxon>Neisseriales</taxon>
        <taxon>Chromobacteriaceae</taxon>
        <taxon>Chromobacterium</taxon>
    </lineage>
</organism>
<evidence type="ECO:0000259" key="1">
    <source>
        <dbReference type="PROSITE" id="PS51094"/>
    </source>
</evidence>
<dbReference type="PANTHER" id="PTHR47738:SF1">
    <property type="entry name" value="NITROGEN REGULATORY PROTEIN"/>
    <property type="match status" value="1"/>
</dbReference>
<reference evidence="2 3" key="1">
    <citation type="submission" date="2016-10" db="EMBL/GenBank/DDBJ databases">
        <title>Chromobacterium muskegensis sp. nov., an insecticidal bacterium isolated from Sphagnum bogs.</title>
        <authorList>
            <person name="Sparks M.E."/>
            <person name="Blackburn M.B."/>
            <person name="Gundersen-Rindal D.E."/>
            <person name="Mitchell A."/>
            <person name="Farrar R."/>
            <person name="Kuhar D."/>
        </authorList>
    </citation>
    <scope>NUCLEOTIDE SEQUENCE [LARGE SCALE GENOMIC DNA]</scope>
    <source>
        <strain evidence="2 3">21-1</strain>
    </source>
</reference>
<dbReference type="PANTHER" id="PTHR47738">
    <property type="entry name" value="PTS SYSTEM FRUCTOSE-LIKE EIIA COMPONENT-RELATED"/>
    <property type="match status" value="1"/>
</dbReference>
<protein>
    <recommendedName>
        <fullName evidence="1">PTS EIIA type-2 domain-containing protein</fullName>
    </recommendedName>
</protein>
<dbReference type="GO" id="GO:0030295">
    <property type="term" value="F:protein kinase activator activity"/>
    <property type="evidence" value="ECO:0007669"/>
    <property type="project" value="TreeGrafter"/>
</dbReference>
<dbReference type="GeneID" id="68842359"/>
<dbReference type="Pfam" id="PF00359">
    <property type="entry name" value="PTS_EIIA_2"/>
    <property type="match status" value="1"/>
</dbReference>
<dbReference type="Proteomes" id="UP000178776">
    <property type="component" value="Chromosome"/>
</dbReference>
<dbReference type="RefSeq" id="WP_052729164.1">
    <property type="nucleotide sequence ID" value="NZ_CP017707.1"/>
</dbReference>
<proteinExistence type="predicted"/>
<dbReference type="InterPro" id="IPR051541">
    <property type="entry name" value="PTS_SugarTrans_NitroReg"/>
</dbReference>
<dbReference type="Gene3D" id="3.40.930.10">
    <property type="entry name" value="Mannitol-specific EII, Chain A"/>
    <property type="match status" value="1"/>
</dbReference>
<dbReference type="STRING" id="1108595.BKX93_14210"/>
<dbReference type="CDD" id="cd00211">
    <property type="entry name" value="PTS_IIA_fru"/>
    <property type="match status" value="1"/>
</dbReference>
<dbReference type="KEGG" id="cvc:BKX93_14210"/>
<dbReference type="AlphaFoldDB" id="A0A1D9LIE3"/>
<dbReference type="InterPro" id="IPR016152">
    <property type="entry name" value="PTrfase/Anion_transptr"/>
</dbReference>
<dbReference type="PROSITE" id="PS00372">
    <property type="entry name" value="PTS_EIIA_TYPE_2_HIS"/>
    <property type="match status" value="1"/>
</dbReference>
<dbReference type="PROSITE" id="PS51094">
    <property type="entry name" value="PTS_EIIA_TYPE_2"/>
    <property type="match status" value="1"/>
</dbReference>